<reference evidence="2 3" key="1">
    <citation type="submission" date="2020-01" db="EMBL/GenBank/DDBJ databases">
        <title>Polyphasic characterisation and genomic insights into a novel alkali tolerant bacterium VR-M41.</title>
        <authorList>
            <person name="Vemuluri V.R."/>
        </authorList>
    </citation>
    <scope>NUCLEOTIDE SEQUENCE [LARGE SCALE GENOMIC DNA]</scope>
    <source>
        <strain evidence="2 3">VR-M41</strain>
    </source>
</reference>
<proteinExistence type="predicted"/>
<evidence type="ECO:0000313" key="2">
    <source>
        <dbReference type="EMBL" id="NGZ75010.1"/>
    </source>
</evidence>
<dbReference type="EMBL" id="JAAFGS010000002">
    <property type="protein sequence ID" value="NGZ75010.1"/>
    <property type="molecule type" value="Genomic_DNA"/>
</dbReference>
<evidence type="ECO:0000256" key="1">
    <source>
        <dbReference type="SAM" id="SignalP"/>
    </source>
</evidence>
<gene>
    <name evidence="2" type="ORF">GYN08_06750</name>
</gene>
<keyword evidence="1" id="KW-0732">Signal</keyword>
<accession>A0ABX0F3K1</accession>
<protein>
    <submittedName>
        <fullName evidence="2">Uncharacterized protein</fullName>
    </submittedName>
</protein>
<evidence type="ECO:0000313" key="3">
    <source>
        <dbReference type="Proteomes" id="UP000800303"/>
    </source>
</evidence>
<organism evidence="2 3">
    <name type="scientific">Saccharibacillus alkalitolerans</name>
    <dbReference type="NCBI Taxonomy" id="2705290"/>
    <lineage>
        <taxon>Bacteria</taxon>
        <taxon>Bacillati</taxon>
        <taxon>Bacillota</taxon>
        <taxon>Bacilli</taxon>
        <taxon>Bacillales</taxon>
        <taxon>Paenibacillaceae</taxon>
        <taxon>Saccharibacillus</taxon>
    </lineage>
</organism>
<name>A0ABX0F3K1_9BACL</name>
<feature type="signal peptide" evidence="1">
    <location>
        <begin position="1"/>
        <end position="21"/>
    </location>
</feature>
<feature type="chain" id="PRO_5045853513" evidence="1">
    <location>
        <begin position="22"/>
        <end position="122"/>
    </location>
</feature>
<dbReference type="Proteomes" id="UP000800303">
    <property type="component" value="Unassembled WGS sequence"/>
</dbReference>
<sequence>MHRKKSFAMLTVLLLCAIALSACGGGRTSHTSALLTIKEKSTEGDHQLSITAYNSFSSQAADSETWKIRVDEENTWNLIEPGGLYLISYTHDSRKKPNEAGLIEAELEGIKPASDKAGTAGQ</sequence>
<comment type="caution">
    <text evidence="2">The sequence shown here is derived from an EMBL/GenBank/DDBJ whole genome shotgun (WGS) entry which is preliminary data.</text>
</comment>
<dbReference type="RefSeq" id="WP_166273354.1">
    <property type="nucleotide sequence ID" value="NZ_JAAFGS010000002.1"/>
</dbReference>
<dbReference type="PROSITE" id="PS51257">
    <property type="entry name" value="PROKAR_LIPOPROTEIN"/>
    <property type="match status" value="1"/>
</dbReference>
<keyword evidence="3" id="KW-1185">Reference proteome</keyword>